<evidence type="ECO:0000256" key="1">
    <source>
        <dbReference type="SAM" id="SignalP"/>
    </source>
</evidence>
<proteinExistence type="predicted"/>
<protein>
    <recommendedName>
        <fullName evidence="4">Porin domain-containing protein</fullName>
    </recommendedName>
</protein>
<reference evidence="2 3" key="1">
    <citation type="submission" date="2006-07" db="EMBL/GenBank/DDBJ databases">
        <title>Annotation of the draft genome assembly of Chlorobium ferroxidans DSM 13031.</title>
        <authorList>
            <consortium name="US DOE Joint Genome Institute (JGI-ORNL)"/>
            <person name="Larimer F."/>
            <person name="Land M."/>
            <person name="Hauser L."/>
        </authorList>
    </citation>
    <scope>NUCLEOTIDE SEQUENCE [LARGE SCALE GENOMIC DNA]</scope>
    <source>
        <strain evidence="2 3">DSM 13031</strain>
    </source>
</reference>
<dbReference type="AlphaFoldDB" id="Q0YP73"/>
<dbReference type="OrthoDB" id="596847at2"/>
<keyword evidence="3" id="KW-1185">Reference proteome</keyword>
<feature type="signal peptide" evidence="1">
    <location>
        <begin position="1"/>
        <end position="22"/>
    </location>
</feature>
<name>Q0YP73_9CHLB</name>
<dbReference type="Proteomes" id="UP000004162">
    <property type="component" value="Unassembled WGS sequence"/>
</dbReference>
<organism evidence="2 3">
    <name type="scientific">Chlorobium ferrooxidans DSM 13031</name>
    <dbReference type="NCBI Taxonomy" id="377431"/>
    <lineage>
        <taxon>Bacteria</taxon>
        <taxon>Pseudomonadati</taxon>
        <taxon>Chlorobiota</taxon>
        <taxon>Chlorobiia</taxon>
        <taxon>Chlorobiales</taxon>
        <taxon>Chlorobiaceae</taxon>
        <taxon>Chlorobium/Pelodictyon group</taxon>
        <taxon>Chlorobium</taxon>
    </lineage>
</organism>
<dbReference type="SUPFAM" id="SSF56935">
    <property type="entry name" value="Porins"/>
    <property type="match status" value="1"/>
</dbReference>
<evidence type="ECO:0000313" key="3">
    <source>
        <dbReference type="Proteomes" id="UP000004162"/>
    </source>
</evidence>
<keyword evidence="1" id="KW-0732">Signal</keyword>
<reference evidence="2 3" key="2">
    <citation type="submission" date="2006-07" db="EMBL/GenBank/DDBJ databases">
        <title>Sequencing of the draft genome and assembly of Chlorobium ferroxidans DSM 13031.</title>
        <authorList>
            <consortium name="US DOE Joint Genome Institute (JGI-PGF)"/>
            <person name="Copeland A."/>
            <person name="Lucas S."/>
            <person name="Lapidus A."/>
            <person name="Barry K."/>
            <person name="Glavina del Rio T."/>
            <person name="Dalin E."/>
            <person name="Tice H."/>
            <person name="Bruce D."/>
            <person name="Pitluck S."/>
            <person name="Richardson P."/>
        </authorList>
    </citation>
    <scope>NUCLEOTIDE SEQUENCE [LARGE SCALE GENOMIC DNA]</scope>
    <source>
        <strain evidence="2 3">DSM 13031</strain>
    </source>
</reference>
<gene>
    <name evidence="2" type="ORF">CferDRAFT_0107</name>
</gene>
<feature type="chain" id="PRO_5004179242" description="Porin domain-containing protein" evidence="1">
    <location>
        <begin position="23"/>
        <end position="361"/>
    </location>
</feature>
<sequence length="361" mass="39113">MKKMLSLAAMFAVLSYASPASAELKISGDAATRLRDDFGKAKTAAGVTTNTQDQYFQYRVRLKPSADLGDGYFFKGLIQNEGVAGGWQTIAASNTERNSLEVSQFYFGRNLANSHYSLGRLPLGSLDNPILDLTLYAIPGTGPQGSKLYAVDTPIATNHFDRLFGFNYGVKLGGGELNAVLVNFDNLSSTATANQGLLNDGYGITANYKTTLGDVTVVPQAYYTITRISDGRRPYSFGGQAFIPVGKSKVALSGFYTANKNTYQATNWDYSGYIFRVKGESGPVTAWVDYNRTKDKSAATTVDYDNLFVWGSYKVNVHEAATGSFSITPTLRYRASGSQAVGATKATNDLLRTEVYATVTF</sequence>
<dbReference type="EMBL" id="AASE01000033">
    <property type="protein sequence ID" value="EAT58082.1"/>
    <property type="molecule type" value="Genomic_DNA"/>
</dbReference>
<dbReference type="RefSeq" id="WP_006367304.1">
    <property type="nucleotide sequence ID" value="NZ_AASE01000033.1"/>
</dbReference>
<accession>Q0YP73</accession>
<evidence type="ECO:0000313" key="2">
    <source>
        <dbReference type="EMBL" id="EAT58082.1"/>
    </source>
</evidence>
<evidence type="ECO:0008006" key="4">
    <source>
        <dbReference type="Google" id="ProtNLM"/>
    </source>
</evidence>
<comment type="caution">
    <text evidence="2">The sequence shown here is derived from an EMBL/GenBank/DDBJ whole genome shotgun (WGS) entry which is preliminary data.</text>
</comment>